<dbReference type="InParanoid" id="K3WMI8"/>
<dbReference type="VEuPathDB" id="FungiDB:PYU1_G006168"/>
<feature type="compositionally biased region" description="Acidic residues" evidence="1">
    <location>
        <begin position="378"/>
        <end position="393"/>
    </location>
</feature>
<organism evidence="2 3">
    <name type="scientific">Globisporangium ultimum (strain ATCC 200006 / CBS 805.95 / DAOM BR144)</name>
    <name type="common">Pythium ultimum</name>
    <dbReference type="NCBI Taxonomy" id="431595"/>
    <lineage>
        <taxon>Eukaryota</taxon>
        <taxon>Sar</taxon>
        <taxon>Stramenopiles</taxon>
        <taxon>Oomycota</taxon>
        <taxon>Peronosporomycetes</taxon>
        <taxon>Pythiales</taxon>
        <taxon>Pythiaceae</taxon>
        <taxon>Globisporangium</taxon>
    </lineage>
</organism>
<dbReference type="EnsemblProtists" id="PYU1_T006180">
    <property type="protein sequence ID" value="PYU1_T006180"/>
    <property type="gene ID" value="PYU1_G006168"/>
</dbReference>
<dbReference type="STRING" id="431595.K3WMI8"/>
<dbReference type="EMBL" id="GL376625">
    <property type="status" value="NOT_ANNOTATED_CDS"/>
    <property type="molecule type" value="Genomic_DNA"/>
</dbReference>
<feature type="compositionally biased region" description="Basic and acidic residues" evidence="1">
    <location>
        <begin position="179"/>
        <end position="188"/>
    </location>
</feature>
<dbReference type="eggNOG" id="ENOG502REJ7">
    <property type="taxonomic scope" value="Eukaryota"/>
</dbReference>
<feature type="region of interest" description="Disordered" evidence="1">
    <location>
        <begin position="173"/>
        <end position="235"/>
    </location>
</feature>
<dbReference type="HOGENOM" id="CLU_587271_0_0_1"/>
<evidence type="ECO:0000256" key="1">
    <source>
        <dbReference type="SAM" id="MobiDB-lite"/>
    </source>
</evidence>
<keyword evidence="3" id="KW-1185">Reference proteome</keyword>
<evidence type="ECO:0000313" key="2">
    <source>
        <dbReference type="EnsemblProtists" id="PYU1_T006180"/>
    </source>
</evidence>
<name>K3WMI8_GLOUD</name>
<feature type="region of interest" description="Disordered" evidence="1">
    <location>
        <begin position="257"/>
        <end position="466"/>
    </location>
</feature>
<reference evidence="2" key="3">
    <citation type="submission" date="2015-02" db="UniProtKB">
        <authorList>
            <consortium name="EnsemblProtists"/>
        </authorList>
    </citation>
    <scope>IDENTIFICATION</scope>
    <source>
        <strain evidence="2">DAOM BR144</strain>
    </source>
</reference>
<proteinExistence type="predicted"/>
<dbReference type="Proteomes" id="UP000019132">
    <property type="component" value="Unassembled WGS sequence"/>
</dbReference>
<evidence type="ECO:0000313" key="3">
    <source>
        <dbReference type="Proteomes" id="UP000019132"/>
    </source>
</evidence>
<feature type="compositionally biased region" description="Acidic residues" evidence="1">
    <location>
        <begin position="270"/>
        <end position="282"/>
    </location>
</feature>
<sequence length="466" mass="50291">MGSSATKPVPLAPAFQRMSTWEFKSAKRLLSDYKDKDLDFGLDAQGLSELVHGDKTWASEIIDAFGSTNGMGFCVLSGIGTVPSDEDLEAITLQAYRELNKSSGQSISKSEFTKWALWFAAGSTGGATTMTAMHADVSLDDALEQFGILTVLSRGNAPHVGGDLASEITSSIDVNNNEDTSHNKDRTDVQGLVGEAEAPDEAEHRSYEEDAEPEENNVAHAQVKPATPQPDEQQDKTFERANEMAVQQDVCHQKEAELYEAQPSSANEYAEQDEEQEYEQEFAAETPRSARVEEGGEPSLDSNAFQDRRGTEDDEPFEAEAMNRDQDSPPQDDADLLASERDEPSEVTGVGEGMTTSVSPPLEPEVQGLDATASYGVDTEEPAADASQPEEQESVGSTQREEQQLVDTSQVKVSDAVDISQPEVPSLEGASQLEEAAPGPHATPDSPITPEGLEGSERETGKDEVR</sequence>
<accession>K3WMI8</accession>
<dbReference type="AlphaFoldDB" id="K3WMI8"/>
<reference evidence="3" key="2">
    <citation type="submission" date="2010-04" db="EMBL/GenBank/DDBJ databases">
        <authorList>
            <person name="Buell R."/>
            <person name="Hamilton J."/>
            <person name="Hostetler J."/>
        </authorList>
    </citation>
    <scope>NUCLEOTIDE SEQUENCE [LARGE SCALE GENOMIC DNA]</scope>
    <source>
        <strain evidence="3">DAOM:BR144</strain>
    </source>
</reference>
<feature type="compositionally biased region" description="Basic and acidic residues" evidence="1">
    <location>
        <begin position="455"/>
        <end position="466"/>
    </location>
</feature>
<protein>
    <submittedName>
        <fullName evidence="2">Uncharacterized protein</fullName>
    </submittedName>
</protein>
<reference evidence="3" key="1">
    <citation type="journal article" date="2010" name="Genome Biol.">
        <title>Genome sequence of the necrotrophic plant pathogen Pythium ultimum reveals original pathogenicity mechanisms and effector repertoire.</title>
        <authorList>
            <person name="Levesque C.A."/>
            <person name="Brouwer H."/>
            <person name="Cano L."/>
            <person name="Hamilton J.P."/>
            <person name="Holt C."/>
            <person name="Huitema E."/>
            <person name="Raffaele S."/>
            <person name="Robideau G.P."/>
            <person name="Thines M."/>
            <person name="Win J."/>
            <person name="Zerillo M.M."/>
            <person name="Beakes G.W."/>
            <person name="Boore J.L."/>
            <person name="Busam D."/>
            <person name="Dumas B."/>
            <person name="Ferriera S."/>
            <person name="Fuerstenberg S.I."/>
            <person name="Gachon C.M."/>
            <person name="Gaulin E."/>
            <person name="Govers F."/>
            <person name="Grenville-Briggs L."/>
            <person name="Horner N."/>
            <person name="Hostetler J."/>
            <person name="Jiang R.H."/>
            <person name="Johnson J."/>
            <person name="Krajaejun T."/>
            <person name="Lin H."/>
            <person name="Meijer H.J."/>
            <person name="Moore B."/>
            <person name="Morris P."/>
            <person name="Phuntmart V."/>
            <person name="Puiu D."/>
            <person name="Shetty J."/>
            <person name="Stajich J.E."/>
            <person name="Tripathy S."/>
            <person name="Wawra S."/>
            <person name="van West P."/>
            <person name="Whitty B.R."/>
            <person name="Coutinho P.M."/>
            <person name="Henrissat B."/>
            <person name="Martin F."/>
            <person name="Thomas P.D."/>
            <person name="Tyler B.M."/>
            <person name="De Vries R.P."/>
            <person name="Kamoun S."/>
            <person name="Yandell M."/>
            <person name="Tisserat N."/>
            <person name="Buell C.R."/>
        </authorList>
    </citation>
    <scope>NUCLEOTIDE SEQUENCE</scope>
    <source>
        <strain evidence="3">DAOM:BR144</strain>
    </source>
</reference>